<dbReference type="Proteomes" id="UP001595907">
    <property type="component" value="Unassembled WGS sequence"/>
</dbReference>
<gene>
    <name evidence="1" type="ORF">ACFOWM_10160</name>
</gene>
<dbReference type="Gene3D" id="2.120.10.30">
    <property type="entry name" value="TolB, C-terminal domain"/>
    <property type="match status" value="1"/>
</dbReference>
<dbReference type="EMBL" id="JBHSCZ010000002">
    <property type="protein sequence ID" value="MFC4263242.1"/>
    <property type="molecule type" value="Genomic_DNA"/>
</dbReference>
<keyword evidence="2" id="KW-1185">Reference proteome</keyword>
<evidence type="ECO:0000313" key="2">
    <source>
        <dbReference type="Proteomes" id="UP001595907"/>
    </source>
</evidence>
<proteinExistence type="predicted"/>
<comment type="caution">
    <text evidence="1">The sequence shown here is derived from an EMBL/GenBank/DDBJ whole genome shotgun (WGS) entry which is preliminary data.</text>
</comment>
<dbReference type="RefSeq" id="WP_379709540.1">
    <property type="nucleotide sequence ID" value="NZ_JBHSCZ010000002.1"/>
</dbReference>
<reference evidence="2" key="1">
    <citation type="journal article" date="2019" name="Int. J. Syst. Evol. Microbiol.">
        <title>The Global Catalogue of Microorganisms (GCM) 10K type strain sequencing project: providing services to taxonomists for standard genome sequencing and annotation.</title>
        <authorList>
            <consortium name="The Broad Institute Genomics Platform"/>
            <consortium name="The Broad Institute Genome Sequencing Center for Infectious Disease"/>
            <person name="Wu L."/>
            <person name="Ma J."/>
        </authorList>
    </citation>
    <scope>NUCLEOTIDE SEQUENCE [LARGE SCALE GENOMIC DNA]</scope>
    <source>
        <strain evidence="2">CECT 8289</strain>
    </source>
</reference>
<sequence>MQPLFAQTLSEQQIPQLKKENVDSVFKFEKLIAGQFTMAEVDILDNIYLFTKDKQLKKLKPNGDSAAVFNDVKQYGNPSYIDVSNPLKILVYYKNFTTVVVLDRFLSFRNSINFRNNNIFSVKAITTSYDNNIWIFDDQDFKLKKIADDGSTMSATNDWRQIFDETPIPTKIIDKDNFVYLYDAEKGFYIFDYYGTFKNNLPFLHWQQIAINNKQIIGFVKDTLYTYALQSLNLKSYQLPTFMQGYISIKAINGKLYLLKKEGLYIYSIL</sequence>
<organism evidence="1 2">
    <name type="scientific">Ferruginibacter yonginensis</name>
    <dbReference type="NCBI Taxonomy" id="1310416"/>
    <lineage>
        <taxon>Bacteria</taxon>
        <taxon>Pseudomonadati</taxon>
        <taxon>Bacteroidota</taxon>
        <taxon>Chitinophagia</taxon>
        <taxon>Chitinophagales</taxon>
        <taxon>Chitinophagaceae</taxon>
        <taxon>Ferruginibacter</taxon>
    </lineage>
</organism>
<accession>A0ABV8QTZ5</accession>
<evidence type="ECO:0000313" key="1">
    <source>
        <dbReference type="EMBL" id="MFC4263242.1"/>
    </source>
</evidence>
<dbReference type="InterPro" id="IPR011042">
    <property type="entry name" value="6-blade_b-propeller_TolB-like"/>
</dbReference>
<name>A0ABV8QTZ5_9BACT</name>
<protein>
    <submittedName>
        <fullName evidence="1">Uncharacterized protein</fullName>
    </submittedName>
</protein>